<dbReference type="NCBIfam" id="TIGR00132">
    <property type="entry name" value="gatA"/>
    <property type="match status" value="1"/>
</dbReference>
<gene>
    <name evidence="8 10" type="primary">gatA</name>
    <name evidence="10" type="ORF">COLSTE_01170</name>
</gene>
<dbReference type="AlphaFoldDB" id="B6GAS0"/>
<accession>B6GAS0</accession>
<dbReference type="HAMAP" id="MF_00120">
    <property type="entry name" value="GatA"/>
    <property type="match status" value="1"/>
</dbReference>
<keyword evidence="5 8" id="KW-0648">Protein biosynthesis</keyword>
<dbReference type="PROSITE" id="PS00571">
    <property type="entry name" value="AMIDASES"/>
    <property type="match status" value="1"/>
</dbReference>
<dbReference type="Proteomes" id="UP000003560">
    <property type="component" value="Unassembled WGS sequence"/>
</dbReference>
<dbReference type="EC" id="6.3.5.7" evidence="8"/>
<evidence type="ECO:0000256" key="4">
    <source>
        <dbReference type="ARBA" id="ARBA00022840"/>
    </source>
</evidence>
<evidence type="ECO:0000313" key="11">
    <source>
        <dbReference type="Proteomes" id="UP000003560"/>
    </source>
</evidence>
<feature type="active site" description="Acyl-ester intermediate" evidence="8">
    <location>
        <position position="185"/>
    </location>
</feature>
<evidence type="ECO:0000256" key="2">
    <source>
        <dbReference type="ARBA" id="ARBA00022598"/>
    </source>
</evidence>
<feature type="domain" description="Amidase" evidence="9">
    <location>
        <begin position="34"/>
        <end position="476"/>
    </location>
</feature>
<evidence type="ECO:0000256" key="1">
    <source>
        <dbReference type="ARBA" id="ARBA00008069"/>
    </source>
</evidence>
<comment type="similarity">
    <text evidence="1 8">Belongs to the amidase family. GatA subfamily.</text>
</comment>
<dbReference type="GO" id="GO:0016740">
    <property type="term" value="F:transferase activity"/>
    <property type="evidence" value="ECO:0007669"/>
    <property type="project" value="UniProtKB-KW"/>
</dbReference>
<reference evidence="10 11" key="2">
    <citation type="submission" date="2008-10" db="EMBL/GenBank/DDBJ databases">
        <authorList>
            <person name="Fulton L."/>
            <person name="Clifton S."/>
            <person name="Fulton B."/>
            <person name="Xu J."/>
            <person name="Minx P."/>
            <person name="Pepin K.H."/>
            <person name="Johnson M."/>
            <person name="Thiruvilangam P."/>
            <person name="Bhonagiri V."/>
            <person name="Nash W.E."/>
            <person name="Mardis E.R."/>
            <person name="Wilson R.K."/>
        </authorList>
    </citation>
    <scope>NUCLEOTIDE SEQUENCE [LARGE SCALE GENOMIC DNA]</scope>
    <source>
        <strain evidence="10 11">DSM 13279</strain>
    </source>
</reference>
<evidence type="ECO:0000313" key="10">
    <source>
        <dbReference type="EMBL" id="EEA90596.1"/>
    </source>
</evidence>
<keyword evidence="10" id="KW-0808">Transferase</keyword>
<dbReference type="PANTHER" id="PTHR11895:SF151">
    <property type="entry name" value="GLUTAMYL-TRNA(GLN) AMIDOTRANSFERASE SUBUNIT A"/>
    <property type="match status" value="1"/>
</dbReference>
<dbReference type="Gene3D" id="3.90.1300.10">
    <property type="entry name" value="Amidase signature (AS) domain"/>
    <property type="match status" value="1"/>
</dbReference>
<dbReference type="SUPFAM" id="SSF75304">
    <property type="entry name" value="Amidase signature (AS) enzymes"/>
    <property type="match status" value="1"/>
</dbReference>
<dbReference type="Pfam" id="PF01425">
    <property type="entry name" value="Amidase"/>
    <property type="match status" value="1"/>
</dbReference>
<comment type="catalytic activity">
    <reaction evidence="7 8">
        <text>L-glutamyl-tRNA(Gln) + L-glutamine + ATP + H2O = L-glutaminyl-tRNA(Gln) + L-glutamate + ADP + phosphate + H(+)</text>
        <dbReference type="Rhea" id="RHEA:17521"/>
        <dbReference type="Rhea" id="RHEA-COMP:9681"/>
        <dbReference type="Rhea" id="RHEA-COMP:9684"/>
        <dbReference type="ChEBI" id="CHEBI:15377"/>
        <dbReference type="ChEBI" id="CHEBI:15378"/>
        <dbReference type="ChEBI" id="CHEBI:29985"/>
        <dbReference type="ChEBI" id="CHEBI:30616"/>
        <dbReference type="ChEBI" id="CHEBI:43474"/>
        <dbReference type="ChEBI" id="CHEBI:58359"/>
        <dbReference type="ChEBI" id="CHEBI:78520"/>
        <dbReference type="ChEBI" id="CHEBI:78521"/>
        <dbReference type="ChEBI" id="CHEBI:456216"/>
        <dbReference type="EC" id="6.3.5.7"/>
    </reaction>
</comment>
<keyword evidence="2 8" id="KW-0436">Ligase</keyword>
<keyword evidence="11" id="KW-1185">Reference proteome</keyword>
<evidence type="ECO:0000256" key="8">
    <source>
        <dbReference type="HAMAP-Rule" id="MF_00120"/>
    </source>
</evidence>
<dbReference type="InterPro" id="IPR004412">
    <property type="entry name" value="GatA"/>
</dbReference>
<dbReference type="GO" id="GO:0050567">
    <property type="term" value="F:glutaminyl-tRNA synthase (glutamine-hydrolyzing) activity"/>
    <property type="evidence" value="ECO:0007669"/>
    <property type="project" value="UniProtKB-UniRule"/>
</dbReference>
<dbReference type="eggNOG" id="COG0154">
    <property type="taxonomic scope" value="Bacteria"/>
</dbReference>
<dbReference type="HOGENOM" id="CLU_009600_0_3_11"/>
<dbReference type="GO" id="GO:0005524">
    <property type="term" value="F:ATP binding"/>
    <property type="evidence" value="ECO:0007669"/>
    <property type="project" value="UniProtKB-KW"/>
</dbReference>
<name>B6GAS0_9ACTN</name>
<proteinExistence type="inferred from homology"/>
<comment type="caution">
    <text evidence="10">The sequence shown here is derived from an EMBL/GenBank/DDBJ whole genome shotgun (WGS) entry which is preliminary data.</text>
</comment>
<dbReference type="InterPro" id="IPR000120">
    <property type="entry name" value="Amidase"/>
</dbReference>
<dbReference type="GO" id="GO:0030956">
    <property type="term" value="C:glutamyl-tRNA(Gln) amidotransferase complex"/>
    <property type="evidence" value="ECO:0007669"/>
    <property type="project" value="InterPro"/>
</dbReference>
<dbReference type="InterPro" id="IPR023631">
    <property type="entry name" value="Amidase_dom"/>
</dbReference>
<evidence type="ECO:0000256" key="6">
    <source>
        <dbReference type="ARBA" id="ARBA00025295"/>
    </source>
</evidence>
<dbReference type="GO" id="GO:0006412">
    <property type="term" value="P:translation"/>
    <property type="evidence" value="ECO:0007669"/>
    <property type="project" value="UniProtKB-UniRule"/>
</dbReference>
<reference evidence="10 11" key="1">
    <citation type="submission" date="2008-10" db="EMBL/GenBank/DDBJ databases">
        <title>Draft genome sequence of Collinsella stercoris (DSM 13279).</title>
        <authorList>
            <person name="Sudarsanam P."/>
            <person name="Ley R."/>
            <person name="Guruge J."/>
            <person name="Turnbaugh P.J."/>
            <person name="Mahowald M."/>
            <person name="Liep D."/>
            <person name="Gordon J."/>
        </authorList>
    </citation>
    <scope>NUCLEOTIDE SEQUENCE [LARGE SCALE GENOMIC DNA]</scope>
    <source>
        <strain evidence="10 11">DSM 13279</strain>
    </source>
</reference>
<protein>
    <recommendedName>
        <fullName evidence="8">Glutamyl-tRNA(Gln) amidotransferase subunit A</fullName>
        <shortName evidence="8">Glu-ADT subunit A</shortName>
        <ecNumber evidence="8">6.3.5.7</ecNumber>
    </recommendedName>
</protein>
<dbReference type="InterPro" id="IPR036928">
    <property type="entry name" value="AS_sf"/>
</dbReference>
<evidence type="ECO:0000256" key="5">
    <source>
        <dbReference type="ARBA" id="ARBA00022917"/>
    </source>
</evidence>
<comment type="function">
    <text evidence="6 8">Allows the formation of correctly charged Gln-tRNA(Gln) through the transamidation of misacylated Glu-tRNA(Gln) in organisms which lack glutaminyl-tRNA synthetase. The reaction takes place in the presence of glutamine and ATP through an activated gamma-phospho-Glu-tRNA(Gln).</text>
</comment>
<evidence type="ECO:0000256" key="7">
    <source>
        <dbReference type="ARBA" id="ARBA00047407"/>
    </source>
</evidence>
<dbReference type="PANTHER" id="PTHR11895">
    <property type="entry name" value="TRANSAMIDASE"/>
    <property type="match status" value="1"/>
</dbReference>
<dbReference type="InterPro" id="IPR020556">
    <property type="entry name" value="Amidase_CS"/>
</dbReference>
<dbReference type="STRING" id="445975.COLSTE_01170"/>
<feature type="active site" description="Charge relay system" evidence="8">
    <location>
        <position position="161"/>
    </location>
</feature>
<comment type="subunit">
    <text evidence="8">Heterotrimer of A, B and C subunits.</text>
</comment>
<keyword evidence="3 8" id="KW-0547">Nucleotide-binding</keyword>
<sequence>MEVSSVAVSLDSLTAAQIAAGVAAGEFTATAVAHAALDAVGQRDADVQAFLQVTPELALKAAERIDAARAAGEPLPPLAGVPFAIKDNMNLTGTRTTCASHMLENYESPYTATCVRRMLNAGCLPVGKANMDEFAFGSSTESSAFHRTNNPWDLERVPGGSSGGSAAAVAAGMTALALGSDTGGSIRQPAALCGVVGMKPTYGMVSRYGVVAFGSSLDQVGPFGRTVEDVALALDALTAGGRDPFDGTSQDVEGGFAAHVNDGIEGLRVGVIPSFMDAVGLAPEVKAAVEAAACSLEEQGAKLIEVDLPHLDAAIAAYYVIGPAEAFSNLARFDGVRYGYQEPGCATLAEQSAKSRAHGFGAEAKRRQMLGAYLLSSGVYDKYYYAAQKARSLITTDYERAYEKVDVILMPASPTAAFKFGELSDPTQMYLSDMFTISINIAGNGGVTVPLGTGADSGLPVAVQLVGRAFDDRRLLTFARAVERGHAQTAGTPGCVVAPNFAGKGGELA</sequence>
<dbReference type="PIRSF" id="PIRSF001221">
    <property type="entry name" value="Amidase_fungi"/>
    <property type="match status" value="1"/>
</dbReference>
<evidence type="ECO:0000256" key="3">
    <source>
        <dbReference type="ARBA" id="ARBA00022741"/>
    </source>
</evidence>
<keyword evidence="4 8" id="KW-0067">ATP-binding</keyword>
<dbReference type="EMBL" id="ABXJ01000068">
    <property type="protein sequence ID" value="EEA90596.1"/>
    <property type="molecule type" value="Genomic_DNA"/>
</dbReference>
<evidence type="ECO:0000259" key="9">
    <source>
        <dbReference type="Pfam" id="PF01425"/>
    </source>
</evidence>
<organism evidence="10 11">
    <name type="scientific">Collinsella stercoris DSM 13279</name>
    <dbReference type="NCBI Taxonomy" id="445975"/>
    <lineage>
        <taxon>Bacteria</taxon>
        <taxon>Bacillati</taxon>
        <taxon>Actinomycetota</taxon>
        <taxon>Coriobacteriia</taxon>
        <taxon>Coriobacteriales</taxon>
        <taxon>Coriobacteriaceae</taxon>
        <taxon>Collinsella</taxon>
    </lineage>
</organism>
<feature type="active site" description="Charge relay system" evidence="8">
    <location>
        <position position="86"/>
    </location>
</feature>